<dbReference type="PANTHER" id="PTHR34298">
    <property type="entry name" value="SEGREGATION AND CONDENSATION PROTEIN B"/>
    <property type="match status" value="1"/>
</dbReference>
<evidence type="ECO:0000313" key="6">
    <source>
        <dbReference type="Proteomes" id="UP000230843"/>
    </source>
</evidence>
<keyword evidence="3" id="KW-0159">Chromosome partition</keyword>
<dbReference type="InterPro" id="IPR036390">
    <property type="entry name" value="WH_DNA-bd_sf"/>
</dbReference>
<keyword evidence="2" id="KW-0132">Cell division</keyword>
<dbReference type="GO" id="GO:0051304">
    <property type="term" value="P:chromosome separation"/>
    <property type="evidence" value="ECO:0007669"/>
    <property type="project" value="InterPro"/>
</dbReference>
<dbReference type="InterPro" id="IPR005234">
    <property type="entry name" value="ScpB_csome_segregation"/>
</dbReference>
<gene>
    <name evidence="5" type="primary">scpB</name>
    <name evidence="5" type="ORF">CO137_03345</name>
</gene>
<reference evidence="6" key="1">
    <citation type="submission" date="2017-09" db="EMBL/GenBank/DDBJ databases">
        <title>Depth-based differentiation of microbial function through sediment-hosted aquifers and enrichment of novel symbionts in the deep terrestrial subsurface.</title>
        <authorList>
            <person name="Probst A.J."/>
            <person name="Ladd B."/>
            <person name="Jarett J.K."/>
            <person name="Geller-Mcgrath D.E."/>
            <person name="Sieber C.M.K."/>
            <person name="Emerson J.B."/>
            <person name="Anantharaman K."/>
            <person name="Thomas B.C."/>
            <person name="Malmstrom R."/>
            <person name="Stieglmeier M."/>
            <person name="Klingl A."/>
            <person name="Woyke T."/>
            <person name="Ryan C.M."/>
            <person name="Banfield J.F."/>
        </authorList>
    </citation>
    <scope>NUCLEOTIDE SEQUENCE [LARGE SCALE GENOMIC DNA]</scope>
</reference>
<accession>A0A2M7Z679</accession>
<dbReference type="Proteomes" id="UP000230843">
    <property type="component" value="Unassembled WGS sequence"/>
</dbReference>
<dbReference type="InterPro" id="IPR036388">
    <property type="entry name" value="WH-like_DNA-bd_sf"/>
</dbReference>
<organism evidence="5 6">
    <name type="scientific">Candidatus Magasanikbacteria bacterium CG_4_9_14_3_um_filter_32_9</name>
    <dbReference type="NCBI Taxonomy" id="1974644"/>
    <lineage>
        <taxon>Bacteria</taxon>
        <taxon>Candidatus Magasanikiibacteriota</taxon>
    </lineage>
</organism>
<keyword evidence="1" id="KW-0963">Cytoplasm</keyword>
<dbReference type="PANTHER" id="PTHR34298:SF2">
    <property type="entry name" value="SEGREGATION AND CONDENSATION PROTEIN B"/>
    <property type="match status" value="1"/>
</dbReference>
<proteinExistence type="predicted"/>
<comment type="caution">
    <text evidence="5">The sequence shown here is derived from an EMBL/GenBank/DDBJ whole genome shotgun (WGS) entry which is preliminary data.</text>
</comment>
<dbReference type="EMBL" id="PFVJ01000071">
    <property type="protein sequence ID" value="PJA89619.1"/>
    <property type="molecule type" value="Genomic_DNA"/>
</dbReference>
<keyword evidence="4" id="KW-0131">Cell cycle</keyword>
<evidence type="ECO:0000256" key="1">
    <source>
        <dbReference type="ARBA" id="ARBA00022490"/>
    </source>
</evidence>
<dbReference type="SUPFAM" id="SSF46785">
    <property type="entry name" value="Winged helix' DNA-binding domain"/>
    <property type="match status" value="2"/>
</dbReference>
<sequence length="181" mass="20366">MNLESKIESILFVVGRGISVSEIMKVVDVNEKEVINTLDDLKLRYKDEESGLCLITDGFLYKMSTKPENLDVIEKFISVEISSELTKPQLETLTIIGYLGPITKSELEELRGVSCGIILKNLMMRGLVSEKEEDGGLFSLYVLSTDALGYLGISSVEELPDYTKLRDHDNIRNILNKKDEE</sequence>
<dbReference type="Gene3D" id="1.10.10.10">
    <property type="entry name" value="Winged helix-like DNA-binding domain superfamily/Winged helix DNA-binding domain"/>
    <property type="match status" value="2"/>
</dbReference>
<dbReference type="AlphaFoldDB" id="A0A2M7Z679"/>
<name>A0A2M7Z679_9BACT</name>
<dbReference type="NCBIfam" id="TIGR00281">
    <property type="entry name" value="SMC-Scp complex subunit ScpB"/>
    <property type="match status" value="1"/>
</dbReference>
<evidence type="ECO:0000256" key="4">
    <source>
        <dbReference type="ARBA" id="ARBA00023306"/>
    </source>
</evidence>
<evidence type="ECO:0000313" key="5">
    <source>
        <dbReference type="EMBL" id="PJA89619.1"/>
    </source>
</evidence>
<protein>
    <submittedName>
        <fullName evidence="5">SMC-Scp complex subunit ScpB</fullName>
    </submittedName>
</protein>
<dbReference type="GO" id="GO:0051301">
    <property type="term" value="P:cell division"/>
    <property type="evidence" value="ECO:0007669"/>
    <property type="project" value="UniProtKB-KW"/>
</dbReference>
<evidence type="ECO:0000256" key="3">
    <source>
        <dbReference type="ARBA" id="ARBA00022829"/>
    </source>
</evidence>
<evidence type="ECO:0000256" key="2">
    <source>
        <dbReference type="ARBA" id="ARBA00022618"/>
    </source>
</evidence>
<dbReference type="Pfam" id="PF04079">
    <property type="entry name" value="SMC_ScpB"/>
    <property type="match status" value="1"/>
</dbReference>